<organism evidence="3 4">
    <name type="scientific">Sporomusa acidovorans (strain ATCC 49682 / DSM 3132 / Mol)</name>
    <dbReference type="NCBI Taxonomy" id="1123286"/>
    <lineage>
        <taxon>Bacteria</taxon>
        <taxon>Bacillati</taxon>
        <taxon>Bacillota</taxon>
        <taxon>Negativicutes</taxon>
        <taxon>Selenomonadales</taxon>
        <taxon>Sporomusaceae</taxon>
        <taxon>Sporomusa</taxon>
    </lineage>
</organism>
<evidence type="ECO:0000259" key="1">
    <source>
        <dbReference type="Pfam" id="PF00535"/>
    </source>
</evidence>
<keyword evidence="4" id="KW-1185">Reference proteome</keyword>
<dbReference type="InterPro" id="IPR001173">
    <property type="entry name" value="Glyco_trans_2-like"/>
</dbReference>
<name>A0ABZ3IYC9_SPOA4</name>
<evidence type="ECO:0000313" key="3">
    <source>
        <dbReference type="EMBL" id="XFO70816.1"/>
    </source>
</evidence>
<dbReference type="Gene3D" id="3.90.550.10">
    <property type="entry name" value="Spore Coat Polysaccharide Biosynthesis Protein SpsA, Chain A"/>
    <property type="match status" value="2"/>
</dbReference>
<evidence type="ECO:0000313" key="4">
    <source>
        <dbReference type="Proteomes" id="UP000216052"/>
    </source>
</evidence>
<evidence type="ECO:0008006" key="5">
    <source>
        <dbReference type="Google" id="ProtNLM"/>
    </source>
</evidence>
<dbReference type="InterPro" id="IPR029044">
    <property type="entry name" value="Nucleotide-diphossugar_trans"/>
</dbReference>
<dbReference type="Pfam" id="PF13712">
    <property type="entry name" value="Glyco_tranf_2_5"/>
    <property type="match status" value="1"/>
</dbReference>
<accession>A0ABZ3IYC9</accession>
<dbReference type="Pfam" id="PF00535">
    <property type="entry name" value="Glycos_transf_2"/>
    <property type="match status" value="1"/>
</dbReference>
<dbReference type="EMBL" id="CP155571">
    <property type="protein sequence ID" value="XFO70816.1"/>
    <property type="molecule type" value="Genomic_DNA"/>
</dbReference>
<dbReference type="PANTHER" id="PTHR22916">
    <property type="entry name" value="GLYCOSYLTRANSFERASE"/>
    <property type="match status" value="1"/>
</dbReference>
<dbReference type="InterPro" id="IPR059123">
    <property type="entry name" value="StrF_dom"/>
</dbReference>
<proteinExistence type="predicted"/>
<evidence type="ECO:0000259" key="2">
    <source>
        <dbReference type="Pfam" id="PF13712"/>
    </source>
</evidence>
<feature type="domain" description="Streptomycin biosynthesis protein StrF" evidence="2">
    <location>
        <begin position="7"/>
        <end position="217"/>
    </location>
</feature>
<protein>
    <recommendedName>
        <fullName evidence="5">GalNAc(5)-diNAcBac-PP-undecaprenol beta-1,3-glucosyltransferase</fullName>
    </recommendedName>
</protein>
<gene>
    <name evidence="3" type="ORF">SPACI_008160</name>
</gene>
<dbReference type="SUPFAM" id="SSF53448">
    <property type="entry name" value="Nucleotide-diphospho-sugar transferases"/>
    <property type="match status" value="2"/>
</dbReference>
<reference evidence="3" key="1">
    <citation type="submission" date="2024-05" db="EMBL/GenBank/DDBJ databases">
        <title>Isolation and characterization of Sporomusa carbonis sp. nov., a carboxydotrophic hydrogenogen in the genus of Sporomusa isolated from a charcoal burning pile.</title>
        <authorList>
            <person name="Boeer T."/>
            <person name="Rosenbaum F."/>
            <person name="Eysell L."/>
            <person name="Mueller V."/>
            <person name="Daniel R."/>
            <person name="Poehlein A."/>
        </authorList>
    </citation>
    <scope>NUCLEOTIDE SEQUENCE [LARGE SCALE GENOMIC DNA]</scope>
    <source>
        <strain evidence="3">DSM 3132</strain>
    </source>
</reference>
<dbReference type="PANTHER" id="PTHR22916:SF3">
    <property type="entry name" value="UDP-GLCNAC:BETAGAL BETA-1,3-N-ACETYLGLUCOSAMINYLTRANSFERASE-LIKE PROTEIN 1"/>
    <property type="match status" value="1"/>
</dbReference>
<dbReference type="Proteomes" id="UP000216052">
    <property type="component" value="Chromosome"/>
</dbReference>
<dbReference type="RefSeq" id="WP_093794382.1">
    <property type="nucleotide sequence ID" value="NZ_CP155571.1"/>
</dbReference>
<sequence>MNPHKICFITCVNDEEMYQESLLYINDLIIPDGFEIEIIKIKDAECITKAYNSAMRSSEAKYKIYMHQDVFIINKDFILNVIELFANQQDLGMIGVAGSEKIPPNGIWWEAKCNYGKVYDSHTGKMQLLSFLPVNNDCQKVQCIDGLIMITQYDVSWRDDIFDGWHFYDISQSIEMMRAGYKVGIPRQTESWCIHDSGVANVSNGYETYRQVFLKEYSKDLFPLVSILIPTYNQVIFLEKALISALNQDYSNCEIVICDDSTTEDVKLLVEKYQLKYKKIKYYNNGGPLGGKGAANLQKCFDVCEGEYISCLLHDDLYMQNKVSSMVSYFDDPNIKLVTSYRKLIDSEDNILPDMAVTQPLFDKTTKVSGKAIGTFMLKNIVNVIGEMSTTLFRKKDVNGKLLVFKGWQMRCLGDVAVWLNLLTIGDAIYIRKPLSCFRIHDGQNTWNKDIELMGAIDWYKLITLAYKEKIYLSSEDFNVAINEWISRHKHLTSKTVISQLEVPALYSELALYYNEAIKLIN</sequence>
<feature type="domain" description="Glycosyltransferase 2-like" evidence="1">
    <location>
        <begin position="226"/>
        <end position="349"/>
    </location>
</feature>